<evidence type="ECO:0000313" key="1">
    <source>
        <dbReference type="EMBL" id="GAA3998589.1"/>
    </source>
</evidence>
<dbReference type="Pfam" id="PF19953">
    <property type="entry name" value="EACC1"/>
    <property type="match status" value="1"/>
</dbReference>
<gene>
    <name evidence="1" type="ORF">GCM10022247_18490</name>
</gene>
<dbReference type="InterPro" id="IPR045428">
    <property type="entry name" value="EACC1"/>
</dbReference>
<organism evidence="1 2">
    <name type="scientific">Allokutzneria multivorans</name>
    <dbReference type="NCBI Taxonomy" id="1142134"/>
    <lineage>
        <taxon>Bacteria</taxon>
        <taxon>Bacillati</taxon>
        <taxon>Actinomycetota</taxon>
        <taxon>Actinomycetes</taxon>
        <taxon>Pseudonocardiales</taxon>
        <taxon>Pseudonocardiaceae</taxon>
        <taxon>Allokutzneria</taxon>
    </lineage>
</organism>
<proteinExistence type="predicted"/>
<dbReference type="EMBL" id="BAABAL010000005">
    <property type="protein sequence ID" value="GAA3998589.1"/>
    <property type="molecule type" value="Genomic_DNA"/>
</dbReference>
<reference evidence="2" key="1">
    <citation type="journal article" date="2019" name="Int. J. Syst. Evol. Microbiol.">
        <title>The Global Catalogue of Microorganisms (GCM) 10K type strain sequencing project: providing services to taxonomists for standard genome sequencing and annotation.</title>
        <authorList>
            <consortium name="The Broad Institute Genomics Platform"/>
            <consortium name="The Broad Institute Genome Sequencing Center for Infectious Disease"/>
            <person name="Wu L."/>
            <person name="Ma J."/>
        </authorList>
    </citation>
    <scope>NUCLEOTIDE SEQUENCE [LARGE SCALE GENOMIC DNA]</scope>
    <source>
        <strain evidence="2">JCM 17342</strain>
    </source>
</reference>
<dbReference type="Proteomes" id="UP001501747">
    <property type="component" value="Unassembled WGS sequence"/>
</dbReference>
<evidence type="ECO:0000313" key="2">
    <source>
        <dbReference type="Proteomes" id="UP001501747"/>
    </source>
</evidence>
<accession>A0ABP7RK77</accession>
<sequence>MSLGTAVVRTGEEDDLRALARWLQEDDVLRGRVRLAEHPIQQGHMGGLLDGIVIVLTSVTAKSFVESLFAWLTARRTATAVTLTVRAPDGREVELTCGSAADAQQVTSSIGKLLDGGE</sequence>
<comment type="caution">
    <text evidence="1">The sequence shown here is derived from an EMBL/GenBank/DDBJ whole genome shotgun (WGS) entry which is preliminary data.</text>
</comment>
<protein>
    <submittedName>
        <fullName evidence="1">Uncharacterized protein</fullName>
    </submittedName>
</protein>
<keyword evidence="2" id="KW-1185">Reference proteome</keyword>
<name>A0ABP7RK77_9PSEU</name>